<dbReference type="EMBL" id="CP000804">
    <property type="protein sequence ID" value="ABU56666.1"/>
    <property type="molecule type" value="Genomic_DNA"/>
</dbReference>
<protein>
    <submittedName>
        <fullName evidence="2">Uncharacterized protein</fullName>
    </submittedName>
</protein>
<proteinExistence type="predicted"/>
<reference evidence="2 3" key="1">
    <citation type="submission" date="2007-08" db="EMBL/GenBank/DDBJ databases">
        <title>Complete sequence of Roseiflexus castenholzii DSM 13941.</title>
        <authorList>
            <consortium name="US DOE Joint Genome Institute"/>
            <person name="Copeland A."/>
            <person name="Lucas S."/>
            <person name="Lapidus A."/>
            <person name="Barry K."/>
            <person name="Glavina del Rio T."/>
            <person name="Dalin E."/>
            <person name="Tice H."/>
            <person name="Pitluck S."/>
            <person name="Thompson L.S."/>
            <person name="Brettin T."/>
            <person name="Bruce D."/>
            <person name="Detter J.C."/>
            <person name="Han C."/>
            <person name="Tapia R."/>
            <person name="Schmutz J."/>
            <person name="Larimer F."/>
            <person name="Land M."/>
            <person name="Hauser L."/>
            <person name="Kyrpides N."/>
            <person name="Mikhailova N."/>
            <person name="Bryant D.A."/>
            <person name="Hanada S."/>
            <person name="Tsukatani Y."/>
            <person name="Richardson P."/>
        </authorList>
    </citation>
    <scope>NUCLEOTIDE SEQUENCE [LARGE SCALE GENOMIC DNA]</scope>
    <source>
        <strain evidence="3">DSM 13941 / HLO8</strain>
    </source>
</reference>
<evidence type="ECO:0000256" key="1">
    <source>
        <dbReference type="SAM" id="MobiDB-lite"/>
    </source>
</evidence>
<sequence>MLIGEPRLAHGAQICSHSSTCVVHVWRRFRDRTINRAMLQVAMGPVRATFHTLLVQRTRRWSASDGMDQALLDHEDTRSGRLPARSGSI</sequence>
<organism evidence="2 3">
    <name type="scientific">Roseiflexus castenholzii (strain DSM 13941 / HLO8)</name>
    <dbReference type="NCBI Taxonomy" id="383372"/>
    <lineage>
        <taxon>Bacteria</taxon>
        <taxon>Bacillati</taxon>
        <taxon>Chloroflexota</taxon>
        <taxon>Chloroflexia</taxon>
        <taxon>Chloroflexales</taxon>
        <taxon>Roseiflexineae</taxon>
        <taxon>Roseiflexaceae</taxon>
        <taxon>Roseiflexus</taxon>
    </lineage>
</organism>
<dbReference type="HOGENOM" id="CLU_2452709_0_0_0"/>
<dbReference type="Proteomes" id="UP000000263">
    <property type="component" value="Chromosome"/>
</dbReference>
<name>A7NF82_ROSCS</name>
<dbReference type="AlphaFoldDB" id="A7NF82"/>
<accession>A7NF82</accession>
<gene>
    <name evidence="2" type="ordered locus">Rcas_0536</name>
</gene>
<feature type="region of interest" description="Disordered" evidence="1">
    <location>
        <begin position="64"/>
        <end position="89"/>
    </location>
</feature>
<dbReference type="KEGG" id="rca:Rcas_0536"/>
<evidence type="ECO:0000313" key="2">
    <source>
        <dbReference type="EMBL" id="ABU56666.1"/>
    </source>
</evidence>
<keyword evidence="3" id="KW-1185">Reference proteome</keyword>
<evidence type="ECO:0000313" key="3">
    <source>
        <dbReference type="Proteomes" id="UP000000263"/>
    </source>
</evidence>